<reference evidence="2" key="1">
    <citation type="journal article" date="2022" name="Environ. Microbiol.">
        <title>Functional analysis, diversity, and distribution of carbendazim hydrolases MheI and CbmA, responsible for the initial step in carbendazim degradation.</title>
        <authorList>
            <person name="Zhang M."/>
            <person name="Bai X."/>
            <person name="Li Q."/>
            <person name="Zhang L."/>
            <person name="Zhu Q."/>
            <person name="Gao S."/>
            <person name="Ke Z."/>
            <person name="Jiang M."/>
            <person name="Hu J."/>
            <person name="Qiu J."/>
            <person name="Hong Q."/>
        </authorList>
    </citation>
    <scope>NUCLEOTIDE SEQUENCE [LARGE SCALE GENOMIC DNA]</scope>
    <source>
        <strain evidence="2">djl-6</strain>
    </source>
</reference>
<keyword evidence="2" id="KW-1185">Reference proteome</keyword>
<keyword evidence="1" id="KW-0614">Plasmid</keyword>
<name>A0AB38RND9_RHOSG</name>
<sequence>MLDTSHPGPDYTLRWPRELFVLESKALRELVLSNKAEWNRGVEWLLTEAFVADVPADDFREASQGFLRSSDVWASTPAKLGRIGTKPETLFLQDLISAAERLPEEHSPRPYYAARVSSRSSEAAHRDSPDLAAAQRDWLREVALIQNRGYLDRVAPRPCVDDDFPGLQDQDLKLDEVIAERLGEAGLWWPRPEVWDEQTFYSLIEVFHDLVARPRDRWLHNFNGCGWHYERFAPYPAQVLYRWTVNRMLKRHGIDLILTKSGEDTGRLAHRVDEGRQDLIDSALDAPDQERRVSVSHAIALFRSRNAGRDEKRSACTVLASLLEERRALLKSELFKKDEGALFQIANEFAIRHRDAKQHPEYDDAYLDWIFWWYLSTIELTDKLVRRQTDG</sequence>
<proteinExistence type="predicted"/>
<dbReference type="RefSeq" id="WP_058038015.1">
    <property type="nucleotide sequence ID" value="NZ_CP096567.1"/>
</dbReference>
<dbReference type="AlphaFoldDB" id="A0AB38RND9"/>
<organism evidence="1 2">
    <name type="scientific">Rhodococcus qingshengii JCM 15477</name>
    <dbReference type="NCBI Taxonomy" id="1303681"/>
    <lineage>
        <taxon>Bacteria</taxon>
        <taxon>Bacillati</taxon>
        <taxon>Actinomycetota</taxon>
        <taxon>Actinomycetes</taxon>
        <taxon>Mycobacteriales</taxon>
        <taxon>Nocardiaceae</taxon>
        <taxon>Rhodococcus</taxon>
        <taxon>Rhodococcus erythropolis group</taxon>
    </lineage>
</organism>
<evidence type="ECO:0000313" key="2">
    <source>
        <dbReference type="Proteomes" id="UP000831484"/>
    </source>
</evidence>
<geneLocation type="plasmid" evidence="1 2">
    <name>pdjl-6-4</name>
</geneLocation>
<dbReference type="Proteomes" id="UP000831484">
    <property type="component" value="Plasmid pdjl-6-4"/>
</dbReference>
<accession>A0AB38RND9</accession>
<dbReference type="EMBL" id="CP096567">
    <property type="protein sequence ID" value="UPU46609.1"/>
    <property type="molecule type" value="Genomic_DNA"/>
</dbReference>
<gene>
    <name evidence="1" type="ORF">M0639_33370</name>
</gene>
<protein>
    <submittedName>
        <fullName evidence="1">Uncharacterized protein</fullName>
    </submittedName>
</protein>
<evidence type="ECO:0000313" key="1">
    <source>
        <dbReference type="EMBL" id="UPU46609.1"/>
    </source>
</evidence>